<dbReference type="InterPro" id="IPR038765">
    <property type="entry name" value="Papain-like_cys_pep_sf"/>
</dbReference>
<dbReference type="GO" id="GO:0003810">
    <property type="term" value="F:protein-glutamine gamma-glutamyltransferase activity"/>
    <property type="evidence" value="ECO:0007669"/>
    <property type="project" value="InterPro"/>
</dbReference>
<dbReference type="InterPro" id="IPR050779">
    <property type="entry name" value="Transglutaminase"/>
</dbReference>
<protein>
    <submittedName>
        <fullName evidence="2">Hemocyte protein-glutamine gamma-glutamyltransferase-like protein</fullName>
    </submittedName>
</protein>
<keyword evidence="2" id="KW-0808">Transferase</keyword>
<dbReference type="SUPFAM" id="SSF49309">
    <property type="entry name" value="Transglutaminase, two C-terminal domains"/>
    <property type="match status" value="2"/>
</dbReference>
<dbReference type="AlphaFoldDB" id="A0A443SSI0"/>
<sequence>MVIQLPSNYQRYWTISQSAAPKSVNLRVYIPANAPVGIWNMELTLKNKFGIVQQKLRIPNKIIILFNPMSSGTMSDKLKLKEYVFNEVGLISQMTVAKVWFYNQTQKLYYSFAFSVGTSVYTKVVGNNSLEDIVHLYKPREGTKEERQSYNAAARVKGITPASTRFGRSRRDTVAIEIIAVKKAAIGSKVTILIKVKSLSLKTQTVTLGIKITSVYYDGQDSKTLVERQFSGLKLAAHSTKRLQVILDQNDYVDKLEAFNTNRIEAVVMTEDGHFAHAVQKLSFTVPKLHITCPKVVGVNEEFILKAEFKNPFNKTLKNCKFTYEGSRIEKNEVNLNDVTVGERVAIELRIKARYPRNETIIVTFVSSSLKDVEGTANVQIIGEKPKQPVISFPPRPPTDKGVNSVKENQSFDSKV</sequence>
<reference evidence="2 3" key="1">
    <citation type="journal article" date="2018" name="Gigascience">
        <title>Genomes of trombidid mites reveal novel predicted allergens and laterally-transferred genes associated with secondary metabolism.</title>
        <authorList>
            <person name="Dong X."/>
            <person name="Chaisiri K."/>
            <person name="Xia D."/>
            <person name="Armstrong S.D."/>
            <person name="Fang Y."/>
            <person name="Donnelly M.J."/>
            <person name="Kadowaki T."/>
            <person name="McGarry J.W."/>
            <person name="Darby A.C."/>
            <person name="Makepeace B.L."/>
        </authorList>
    </citation>
    <scope>NUCLEOTIDE SEQUENCE [LARGE SCALE GENOMIC DNA]</scope>
    <source>
        <strain evidence="2">UoL-UT</strain>
    </source>
</reference>
<dbReference type="InterPro" id="IPR036238">
    <property type="entry name" value="Transglutaminase_C_sf"/>
</dbReference>
<organism evidence="2 3">
    <name type="scientific">Leptotrombidium deliense</name>
    <dbReference type="NCBI Taxonomy" id="299467"/>
    <lineage>
        <taxon>Eukaryota</taxon>
        <taxon>Metazoa</taxon>
        <taxon>Ecdysozoa</taxon>
        <taxon>Arthropoda</taxon>
        <taxon>Chelicerata</taxon>
        <taxon>Arachnida</taxon>
        <taxon>Acari</taxon>
        <taxon>Acariformes</taxon>
        <taxon>Trombidiformes</taxon>
        <taxon>Prostigmata</taxon>
        <taxon>Anystina</taxon>
        <taxon>Parasitengona</taxon>
        <taxon>Trombiculoidea</taxon>
        <taxon>Trombiculidae</taxon>
        <taxon>Leptotrombidium</taxon>
    </lineage>
</organism>
<feature type="compositionally biased region" description="Polar residues" evidence="1">
    <location>
        <begin position="406"/>
        <end position="416"/>
    </location>
</feature>
<dbReference type="PANTHER" id="PTHR11590">
    <property type="entry name" value="PROTEIN-GLUTAMINE GAMMA-GLUTAMYLTRANSFERASE"/>
    <property type="match status" value="1"/>
</dbReference>
<gene>
    <name evidence="2" type="ORF">B4U80_12522</name>
</gene>
<dbReference type="GO" id="GO:0005739">
    <property type="term" value="C:mitochondrion"/>
    <property type="evidence" value="ECO:0007669"/>
    <property type="project" value="TreeGrafter"/>
</dbReference>
<dbReference type="EMBL" id="NCKV01000488">
    <property type="protein sequence ID" value="RWS30477.1"/>
    <property type="molecule type" value="Genomic_DNA"/>
</dbReference>
<evidence type="ECO:0000313" key="3">
    <source>
        <dbReference type="Proteomes" id="UP000288716"/>
    </source>
</evidence>
<dbReference type="InterPro" id="IPR014756">
    <property type="entry name" value="Ig_E-set"/>
</dbReference>
<proteinExistence type="predicted"/>
<dbReference type="Gene3D" id="3.90.260.10">
    <property type="entry name" value="Transglutaminase-like"/>
    <property type="match status" value="1"/>
</dbReference>
<dbReference type="SUPFAM" id="SSF81296">
    <property type="entry name" value="E set domains"/>
    <property type="match status" value="1"/>
</dbReference>
<comment type="caution">
    <text evidence="2">The sequence shown here is derived from an EMBL/GenBank/DDBJ whole genome shotgun (WGS) entry which is preliminary data.</text>
</comment>
<dbReference type="Gene3D" id="2.60.40.10">
    <property type="entry name" value="Immunoglobulins"/>
    <property type="match status" value="3"/>
</dbReference>
<evidence type="ECO:0000313" key="2">
    <source>
        <dbReference type="EMBL" id="RWS30477.1"/>
    </source>
</evidence>
<dbReference type="STRING" id="299467.A0A443SSI0"/>
<dbReference type="InterPro" id="IPR036985">
    <property type="entry name" value="Transglutaminase-like_sf"/>
</dbReference>
<dbReference type="InterPro" id="IPR013783">
    <property type="entry name" value="Ig-like_fold"/>
</dbReference>
<keyword evidence="3" id="KW-1185">Reference proteome</keyword>
<feature type="region of interest" description="Disordered" evidence="1">
    <location>
        <begin position="387"/>
        <end position="416"/>
    </location>
</feature>
<dbReference type="SUPFAM" id="SSF54001">
    <property type="entry name" value="Cysteine proteinases"/>
    <property type="match status" value="1"/>
</dbReference>
<dbReference type="OrthoDB" id="437511at2759"/>
<evidence type="ECO:0000256" key="1">
    <source>
        <dbReference type="SAM" id="MobiDB-lite"/>
    </source>
</evidence>
<dbReference type="PANTHER" id="PTHR11590:SF81">
    <property type="entry name" value="PROTEIN-GLUTAMINE GAMMA-GLUTAMYLTRANSFERASE K-LIKE ISOFORM X4"/>
    <property type="match status" value="1"/>
</dbReference>
<accession>A0A443SSI0</accession>
<dbReference type="VEuPathDB" id="VectorBase:LDEU001562"/>
<name>A0A443SSI0_9ACAR</name>
<dbReference type="Proteomes" id="UP000288716">
    <property type="component" value="Unassembled WGS sequence"/>
</dbReference>